<dbReference type="PROSITE" id="PS51163">
    <property type="entry name" value="YRDC"/>
    <property type="match status" value="1"/>
</dbReference>
<comment type="caution">
    <text evidence="2">The sequence shown here is derived from an EMBL/GenBank/DDBJ whole genome shotgun (WGS) entry which is preliminary data.</text>
</comment>
<organism evidence="2">
    <name type="scientific">Aquifex aeolicus</name>
    <dbReference type="NCBI Taxonomy" id="63363"/>
    <lineage>
        <taxon>Bacteria</taxon>
        <taxon>Pseudomonadati</taxon>
        <taxon>Aquificota</taxon>
        <taxon>Aquificia</taxon>
        <taxon>Aquificales</taxon>
        <taxon>Aquificaceae</taxon>
        <taxon>Aquifex</taxon>
    </lineage>
</organism>
<evidence type="ECO:0000313" key="2">
    <source>
        <dbReference type="EMBL" id="HHJ64061.1"/>
    </source>
</evidence>
<name>A0A7C5QEH0_AQUAO</name>
<dbReference type="Proteomes" id="UP000885792">
    <property type="component" value="Unassembled WGS sequence"/>
</dbReference>
<feature type="non-terminal residue" evidence="2">
    <location>
        <position position="1"/>
    </location>
</feature>
<dbReference type="Pfam" id="PF01300">
    <property type="entry name" value="Sua5_yciO_yrdC"/>
    <property type="match status" value="1"/>
</dbReference>
<dbReference type="InterPro" id="IPR006070">
    <property type="entry name" value="Sua5-like_dom"/>
</dbReference>
<dbReference type="InterPro" id="IPR017945">
    <property type="entry name" value="DHBP_synth_RibB-like_a/b_dom"/>
</dbReference>
<evidence type="ECO:0000259" key="1">
    <source>
        <dbReference type="PROSITE" id="PS51163"/>
    </source>
</evidence>
<protein>
    <recommendedName>
        <fullName evidence="1">YrdC-like domain-containing protein</fullName>
    </recommendedName>
</protein>
<feature type="domain" description="YrdC-like" evidence="1">
    <location>
        <begin position="1"/>
        <end position="85"/>
    </location>
</feature>
<proteinExistence type="predicted"/>
<dbReference type="SUPFAM" id="SSF55821">
    <property type="entry name" value="YrdC/RibB"/>
    <property type="match status" value="1"/>
</dbReference>
<dbReference type="EMBL" id="DRNB01000149">
    <property type="protein sequence ID" value="HHJ64061.1"/>
    <property type="molecule type" value="Genomic_DNA"/>
</dbReference>
<accession>A0A7C5QEH0</accession>
<sequence>GYLGAETVAVRYPRRGFVMRLLKELGRPVVAPSANREGEPPVRSAREALMIFGSRVDLYVEGDAPAGKASAVVDARGRVYRSGGYTPESLRRLLEVSGRIPCPERVPLRHPLSPCKLPRGRGS</sequence>
<reference evidence="2" key="1">
    <citation type="journal article" date="2020" name="mSystems">
        <title>Genome- and Community-Level Interaction Insights into Carbon Utilization and Element Cycling Functions of Hydrothermarchaeota in Hydrothermal Sediment.</title>
        <authorList>
            <person name="Zhou Z."/>
            <person name="Liu Y."/>
            <person name="Xu W."/>
            <person name="Pan J."/>
            <person name="Luo Z.H."/>
            <person name="Li M."/>
        </authorList>
    </citation>
    <scope>NUCLEOTIDE SEQUENCE [LARGE SCALE GENOMIC DNA]</scope>
    <source>
        <strain evidence="2">HyVt-501</strain>
    </source>
</reference>
<dbReference type="Gene3D" id="3.90.870.10">
    <property type="entry name" value="DHBP synthase"/>
    <property type="match status" value="1"/>
</dbReference>
<gene>
    <name evidence="2" type="ORF">ENJ61_04050</name>
</gene>
<dbReference type="GO" id="GO:0003725">
    <property type="term" value="F:double-stranded RNA binding"/>
    <property type="evidence" value="ECO:0007669"/>
    <property type="project" value="InterPro"/>
</dbReference>
<dbReference type="AlphaFoldDB" id="A0A7C5QEH0"/>